<keyword evidence="6 10" id="KW-0067">ATP-binding</keyword>
<evidence type="ECO:0000259" key="9">
    <source>
        <dbReference type="PROSITE" id="PS50893"/>
    </source>
</evidence>
<accession>A0A1I6GS18</accession>
<keyword evidence="7" id="KW-1278">Translocase</keyword>
<dbReference type="SMART" id="SM00382">
    <property type="entry name" value="AAA"/>
    <property type="match status" value="1"/>
</dbReference>
<keyword evidence="2" id="KW-0813">Transport</keyword>
<dbReference type="SUPFAM" id="SSF52540">
    <property type="entry name" value="P-loop containing nucleoside triphosphate hydrolases"/>
    <property type="match status" value="1"/>
</dbReference>
<proteinExistence type="predicted"/>
<organism evidence="10 11">
    <name type="scientific">Marinobacter daqiaonensis</name>
    <dbReference type="NCBI Taxonomy" id="650891"/>
    <lineage>
        <taxon>Bacteria</taxon>
        <taxon>Pseudomonadati</taxon>
        <taxon>Pseudomonadota</taxon>
        <taxon>Gammaproteobacteria</taxon>
        <taxon>Pseudomonadales</taxon>
        <taxon>Marinobacteraceae</taxon>
        <taxon>Marinobacter</taxon>
    </lineage>
</organism>
<evidence type="ECO:0000256" key="6">
    <source>
        <dbReference type="ARBA" id="ARBA00022840"/>
    </source>
</evidence>
<feature type="domain" description="ABC transporter" evidence="9">
    <location>
        <begin position="5"/>
        <end position="216"/>
    </location>
</feature>
<dbReference type="STRING" id="650891.SAMN05216203_0423"/>
<gene>
    <name evidence="10" type="ORF">SAMN05216203_0423</name>
</gene>
<keyword evidence="3" id="KW-1003">Cell membrane</keyword>
<protein>
    <submittedName>
        <fullName evidence="10">Phosphonate transport system ATP-binding protein</fullName>
    </submittedName>
</protein>
<dbReference type="Proteomes" id="UP000198644">
    <property type="component" value="Unassembled WGS sequence"/>
</dbReference>
<comment type="subcellular location">
    <subcellularLocation>
        <location evidence="1">Cell inner membrane</location>
        <topology evidence="1">Peripheral membrane protein</topology>
    </subcellularLocation>
</comment>
<evidence type="ECO:0000256" key="5">
    <source>
        <dbReference type="ARBA" id="ARBA00022741"/>
    </source>
</evidence>
<dbReference type="InterPro" id="IPR003593">
    <property type="entry name" value="AAA+_ATPase"/>
</dbReference>
<evidence type="ECO:0000256" key="3">
    <source>
        <dbReference type="ARBA" id="ARBA00022475"/>
    </source>
</evidence>
<dbReference type="PROSITE" id="PS00211">
    <property type="entry name" value="ABC_TRANSPORTER_1"/>
    <property type="match status" value="1"/>
</dbReference>
<evidence type="ECO:0000256" key="4">
    <source>
        <dbReference type="ARBA" id="ARBA00022519"/>
    </source>
</evidence>
<name>A0A1I6GS18_9GAMM</name>
<dbReference type="InterPro" id="IPR017871">
    <property type="entry name" value="ABC_transporter-like_CS"/>
</dbReference>
<keyword evidence="8" id="KW-0472">Membrane</keyword>
<dbReference type="InterPro" id="IPR050086">
    <property type="entry name" value="MetN_ABC_transporter-like"/>
</dbReference>
<dbReference type="AlphaFoldDB" id="A0A1I6GS18"/>
<dbReference type="PROSITE" id="PS50893">
    <property type="entry name" value="ABC_TRANSPORTER_2"/>
    <property type="match status" value="1"/>
</dbReference>
<keyword evidence="4" id="KW-0997">Cell inner membrane</keyword>
<evidence type="ECO:0000256" key="2">
    <source>
        <dbReference type="ARBA" id="ARBA00022448"/>
    </source>
</evidence>
<dbReference type="GO" id="GO:0005886">
    <property type="term" value="C:plasma membrane"/>
    <property type="evidence" value="ECO:0007669"/>
    <property type="project" value="UniProtKB-SubCell"/>
</dbReference>
<evidence type="ECO:0000313" key="10">
    <source>
        <dbReference type="EMBL" id="SFR45035.1"/>
    </source>
</evidence>
<keyword evidence="5" id="KW-0547">Nucleotide-binding</keyword>
<dbReference type="InterPro" id="IPR027417">
    <property type="entry name" value="P-loop_NTPase"/>
</dbReference>
<dbReference type="Gene3D" id="3.40.50.300">
    <property type="entry name" value="P-loop containing nucleotide triphosphate hydrolases"/>
    <property type="match status" value="1"/>
</dbReference>
<dbReference type="GO" id="GO:0016887">
    <property type="term" value="F:ATP hydrolysis activity"/>
    <property type="evidence" value="ECO:0007669"/>
    <property type="project" value="InterPro"/>
</dbReference>
<evidence type="ECO:0000256" key="8">
    <source>
        <dbReference type="ARBA" id="ARBA00023136"/>
    </source>
</evidence>
<dbReference type="RefSeq" id="WP_092008647.1">
    <property type="nucleotide sequence ID" value="NZ_FOYW01000001.1"/>
</dbReference>
<dbReference type="OrthoDB" id="5292475at2"/>
<dbReference type="Pfam" id="PF00005">
    <property type="entry name" value="ABC_tran"/>
    <property type="match status" value="1"/>
</dbReference>
<dbReference type="InterPro" id="IPR003439">
    <property type="entry name" value="ABC_transporter-like_ATP-bd"/>
</dbReference>
<reference evidence="10 11" key="1">
    <citation type="submission" date="2016-10" db="EMBL/GenBank/DDBJ databases">
        <authorList>
            <person name="de Groot N.N."/>
        </authorList>
    </citation>
    <scope>NUCLEOTIDE SEQUENCE [LARGE SCALE GENOMIC DNA]</scope>
    <source>
        <strain evidence="10 11">CGMCC 1.9167</strain>
    </source>
</reference>
<evidence type="ECO:0000256" key="1">
    <source>
        <dbReference type="ARBA" id="ARBA00004417"/>
    </source>
</evidence>
<dbReference type="PANTHER" id="PTHR43166">
    <property type="entry name" value="AMINO ACID IMPORT ATP-BINDING PROTEIN"/>
    <property type="match status" value="1"/>
</dbReference>
<dbReference type="EMBL" id="FOYW01000001">
    <property type="protein sequence ID" value="SFR45035.1"/>
    <property type="molecule type" value="Genomic_DNA"/>
</dbReference>
<evidence type="ECO:0000313" key="11">
    <source>
        <dbReference type="Proteomes" id="UP000198644"/>
    </source>
</evidence>
<keyword evidence="11" id="KW-1185">Reference proteome</keyword>
<evidence type="ECO:0000256" key="7">
    <source>
        <dbReference type="ARBA" id="ARBA00022967"/>
    </source>
</evidence>
<dbReference type="GO" id="GO:0005524">
    <property type="term" value="F:ATP binding"/>
    <property type="evidence" value="ECO:0007669"/>
    <property type="project" value="UniProtKB-KW"/>
</dbReference>
<sequence>MDAPLELTGLSGFYNGQRVLGPLSFTVNPGERIALVGSSGAGKSTLIRLIHDRVNDTAALVPQELGLVNALPVFHNVYMARLDQHSALYNLATLIRPFRKDRAEVTGILERLSMGEKLWKPSASLSGGQRQRVAIARALYREADLLLADEPVSALDGPMANLVMTLLQERFSTFVVALHDVELALDHTTRIIGIRNGKIALDAPSRDLTPADIRPLYD</sequence>
<dbReference type="PANTHER" id="PTHR43166:SF6">
    <property type="entry name" value="PHOSPHONATES IMPORT ATP-BINDING PROTEIN PHNC"/>
    <property type="match status" value="1"/>
</dbReference>